<proteinExistence type="predicted"/>
<protein>
    <recommendedName>
        <fullName evidence="2">Glutamate/phenylalanine/leucine/valine/L-tryptophan dehydrogenase C-terminal domain-containing protein</fullName>
    </recommendedName>
</protein>
<dbReference type="InterPro" id="IPR036291">
    <property type="entry name" value="NAD(P)-bd_dom_sf"/>
</dbReference>
<dbReference type="Gene3D" id="3.40.50.720">
    <property type="entry name" value="NAD(P)-binding Rossmann-like Domain"/>
    <property type="match status" value="1"/>
</dbReference>
<sequence>TVAIQGFGNVGSNAAFFLDKLGVKIVAVEDKDGSVYKEEGIDVASLTKYVETNGTVKNFCDPAPDFFGVEADIMVPAAINDAIDAKAAKKIKAKYVVEGANFPTTPEAMDILEKKDVEVIPDILSNAGGVIASSVEYANPVSTQKIDKEEVFSMIEKKIGKNLNLASDIAEERSISLDLACTFLSAERLIKTMKNKGWI</sequence>
<dbReference type="AlphaFoldDB" id="X0UIH0"/>
<evidence type="ECO:0000259" key="2">
    <source>
        <dbReference type="SMART" id="SM00839"/>
    </source>
</evidence>
<feature type="domain" description="Glutamate/phenylalanine/leucine/valine/L-tryptophan dehydrogenase C-terminal" evidence="2">
    <location>
        <begin position="1"/>
        <end position="197"/>
    </location>
</feature>
<organism evidence="3">
    <name type="scientific">marine sediment metagenome</name>
    <dbReference type="NCBI Taxonomy" id="412755"/>
    <lineage>
        <taxon>unclassified sequences</taxon>
        <taxon>metagenomes</taxon>
        <taxon>ecological metagenomes</taxon>
    </lineage>
</organism>
<accession>X0UIH0</accession>
<name>X0UIH0_9ZZZZ</name>
<reference evidence="3" key="1">
    <citation type="journal article" date="2014" name="Front. Microbiol.">
        <title>High frequency of phylogenetically diverse reductive dehalogenase-homologous genes in deep subseafloor sedimentary metagenomes.</title>
        <authorList>
            <person name="Kawai M."/>
            <person name="Futagami T."/>
            <person name="Toyoda A."/>
            <person name="Takaki Y."/>
            <person name="Nishi S."/>
            <person name="Hori S."/>
            <person name="Arai W."/>
            <person name="Tsubouchi T."/>
            <person name="Morono Y."/>
            <person name="Uchiyama I."/>
            <person name="Ito T."/>
            <person name="Fujiyama A."/>
            <person name="Inagaki F."/>
            <person name="Takami H."/>
        </authorList>
    </citation>
    <scope>NUCLEOTIDE SEQUENCE</scope>
    <source>
        <strain evidence="3">Expedition CK06-06</strain>
    </source>
</reference>
<evidence type="ECO:0000313" key="3">
    <source>
        <dbReference type="EMBL" id="GAG05544.1"/>
    </source>
</evidence>
<dbReference type="PANTHER" id="PTHR11606:SF13">
    <property type="entry name" value="GLUTAMATE DEHYDROGENASE 1, MITOCHONDRIAL"/>
    <property type="match status" value="1"/>
</dbReference>
<dbReference type="GO" id="GO:0004352">
    <property type="term" value="F:glutamate dehydrogenase (NAD+) activity"/>
    <property type="evidence" value="ECO:0007669"/>
    <property type="project" value="TreeGrafter"/>
</dbReference>
<dbReference type="InterPro" id="IPR006095">
    <property type="entry name" value="Glu/Leu/Phe/Val/Trp_DH"/>
</dbReference>
<dbReference type="PANTHER" id="PTHR11606">
    <property type="entry name" value="GLUTAMATE DEHYDROGENASE"/>
    <property type="match status" value="1"/>
</dbReference>
<dbReference type="EMBL" id="BARS01020288">
    <property type="protein sequence ID" value="GAG05544.1"/>
    <property type="molecule type" value="Genomic_DNA"/>
</dbReference>
<dbReference type="PRINTS" id="PR00082">
    <property type="entry name" value="GLFDHDRGNASE"/>
</dbReference>
<dbReference type="InterPro" id="IPR006096">
    <property type="entry name" value="Glu/Leu/Phe/Val/Trp_DH_C"/>
</dbReference>
<evidence type="ECO:0000256" key="1">
    <source>
        <dbReference type="ARBA" id="ARBA00023002"/>
    </source>
</evidence>
<dbReference type="GO" id="GO:0006538">
    <property type="term" value="P:L-glutamate catabolic process"/>
    <property type="evidence" value="ECO:0007669"/>
    <property type="project" value="TreeGrafter"/>
</dbReference>
<dbReference type="SUPFAM" id="SSF51735">
    <property type="entry name" value="NAD(P)-binding Rossmann-fold domains"/>
    <property type="match status" value="1"/>
</dbReference>
<dbReference type="SMART" id="SM00839">
    <property type="entry name" value="ELFV_dehydrog"/>
    <property type="match status" value="1"/>
</dbReference>
<dbReference type="Pfam" id="PF00208">
    <property type="entry name" value="ELFV_dehydrog"/>
    <property type="match status" value="1"/>
</dbReference>
<gene>
    <name evidence="3" type="ORF">S01H1_32737</name>
</gene>
<feature type="non-terminal residue" evidence="3">
    <location>
        <position position="1"/>
    </location>
</feature>
<keyword evidence="1" id="KW-0560">Oxidoreductase</keyword>
<comment type="caution">
    <text evidence="3">The sequence shown here is derived from an EMBL/GenBank/DDBJ whole genome shotgun (WGS) entry which is preliminary data.</text>
</comment>